<dbReference type="InterPro" id="IPR013011">
    <property type="entry name" value="PTS_EIIB_2"/>
</dbReference>
<dbReference type="InterPro" id="IPR003501">
    <property type="entry name" value="PTS_EIIB_2/3"/>
</dbReference>
<evidence type="ECO:0000256" key="4">
    <source>
        <dbReference type="ARBA" id="ARBA00023159"/>
    </source>
</evidence>
<keyword evidence="1" id="KW-0808">Transferase</keyword>
<dbReference type="InterPro" id="IPR013196">
    <property type="entry name" value="HTH_11"/>
</dbReference>
<dbReference type="Gene3D" id="3.40.930.10">
    <property type="entry name" value="Mannitol-specific EII, Chain A"/>
    <property type="match status" value="1"/>
</dbReference>
<dbReference type="Pfam" id="PF00359">
    <property type="entry name" value="PTS_EIIA_2"/>
    <property type="match status" value="1"/>
</dbReference>
<dbReference type="PANTHER" id="PTHR30185:SF18">
    <property type="entry name" value="TRANSCRIPTIONAL REGULATOR MTLR"/>
    <property type="match status" value="1"/>
</dbReference>
<dbReference type="GO" id="GO:0006355">
    <property type="term" value="P:regulation of DNA-templated transcription"/>
    <property type="evidence" value="ECO:0007669"/>
    <property type="project" value="InterPro"/>
</dbReference>
<reference evidence="9 10" key="1">
    <citation type="submission" date="2019-03" db="EMBL/GenBank/DDBJ databases">
        <title>Draft genome sequence data and analysis of a Fermenting Bacterium, Soehngenia longevitae strain 1933PT, isolated from petroleum reservoir in Azerbaijan.</title>
        <authorList>
            <person name="Grouzdev D.S."/>
            <person name="Bidzhieva S.K."/>
            <person name="Sokolova D.S."/>
            <person name="Tourova T.P."/>
            <person name="Poltaraus A.B."/>
            <person name="Nazina T.N."/>
        </authorList>
    </citation>
    <scope>NUCLEOTIDE SEQUENCE [LARGE SCALE GENOMIC DNA]</scope>
    <source>
        <strain evidence="9 10">1933P</strain>
    </source>
</reference>
<dbReference type="SUPFAM" id="SSF52794">
    <property type="entry name" value="PTS system IIB component-like"/>
    <property type="match status" value="1"/>
</dbReference>
<keyword evidence="3" id="KW-0805">Transcription regulation</keyword>
<dbReference type="Gene3D" id="1.10.1790.10">
    <property type="entry name" value="PRD domain"/>
    <property type="match status" value="2"/>
</dbReference>
<accession>A0A4Z0D2K3</accession>
<keyword evidence="5" id="KW-0804">Transcription</keyword>
<keyword evidence="4" id="KW-0010">Activator</keyword>
<evidence type="ECO:0000256" key="1">
    <source>
        <dbReference type="ARBA" id="ARBA00022679"/>
    </source>
</evidence>
<dbReference type="SUPFAM" id="SSF46785">
    <property type="entry name" value="Winged helix' DNA-binding domain"/>
    <property type="match status" value="1"/>
</dbReference>
<dbReference type="InterPro" id="IPR011608">
    <property type="entry name" value="PRD"/>
</dbReference>
<dbReference type="RefSeq" id="WP_135271287.1">
    <property type="nucleotide sequence ID" value="NZ_SRIB01000008.1"/>
</dbReference>
<dbReference type="CDD" id="cd05568">
    <property type="entry name" value="PTS_IIB_bgl_like"/>
    <property type="match status" value="1"/>
</dbReference>
<dbReference type="GO" id="GO:0009401">
    <property type="term" value="P:phosphoenolpyruvate-dependent sugar phosphotransferase system"/>
    <property type="evidence" value="ECO:0007669"/>
    <property type="project" value="InterPro"/>
</dbReference>
<dbReference type="InterPro" id="IPR036095">
    <property type="entry name" value="PTS_EIIB-like_sf"/>
</dbReference>
<sequence length="688" mass="79569">MSKLSARQFEIVKKLLNNDIVRIEDISGEFNISNRTVYREINFIKKYLNEQYNVDLSNKKEGMKIVANDSEIERIKMDFWTKKPNISIAERKQYILSELLRANEPLKLDYFARKFNVSAATISYDLKDIEKWLNKQDLNLITKPGYGVIIQGEEKNFRKAIINFLYDNSNKETLLDIMNINSLNIDHLHEIERHLKSVTDTRTLEKIEKSIKNLVNEIDFEIVESSYMGLLIHLVLVIKRLEAGDKIEINPINLMELKSSEEYKYAKLLAENIQKELGIEIPESEIGYITIHLKGARYKDITKNTDHDLVEIVNQMIDSAEEIFNVNFRKDEALINGLLTHIGPAVDRLLNGLDIRNPLINDIKNKYKDLFDKTKLITRNLEEKLNTTIPDDEIGYIAMHFGASMERKNRETKKFNVLAVCASGIGTSRMMLSKLQLFPQLNVIDAVSSMKVDEALKNQNVDLIISTIPLKLSSINTVVVNPLLLEEDIQKIQDVLHTNLSINNNLLESQKPKEFDAIYIAKYGRYMLDIFDNLLLVKLKQKKSKDIIREFLYHLINEKIIPEAYDIEEKLLERENLGAIVLPERGFVIYHAISEHIDKPIVAVGNIIYDVTMKNLFDKEEKVHTALLLLSPDDKAAIRLIGDVSVALIEDKELSTRVNKAKTQEELRDIFYDLLKEKYTDEIRREMT</sequence>
<dbReference type="Pfam" id="PF05043">
    <property type="entry name" value="Mga"/>
    <property type="match status" value="1"/>
</dbReference>
<dbReference type="EMBL" id="SRIB01000008">
    <property type="protein sequence ID" value="TFZ39971.1"/>
    <property type="molecule type" value="Genomic_DNA"/>
</dbReference>
<dbReference type="Pfam" id="PF08279">
    <property type="entry name" value="HTH_11"/>
    <property type="match status" value="1"/>
</dbReference>
<dbReference type="PANTHER" id="PTHR30185">
    <property type="entry name" value="CRYPTIC BETA-GLUCOSIDE BGL OPERON ANTITERMINATOR"/>
    <property type="match status" value="1"/>
</dbReference>
<evidence type="ECO:0000313" key="10">
    <source>
        <dbReference type="Proteomes" id="UP000298381"/>
    </source>
</evidence>
<dbReference type="Gene3D" id="3.40.50.2300">
    <property type="match status" value="1"/>
</dbReference>
<organism evidence="9 10">
    <name type="scientific">Soehngenia longivitae</name>
    <dbReference type="NCBI Taxonomy" id="2562294"/>
    <lineage>
        <taxon>Bacteria</taxon>
        <taxon>Bacillati</taxon>
        <taxon>Bacillota</taxon>
        <taxon>Tissierellia</taxon>
        <taxon>Tissierellales</taxon>
        <taxon>Tissierellaceae</taxon>
        <taxon>Soehngenia</taxon>
    </lineage>
</organism>
<dbReference type="PROSITE" id="PS51099">
    <property type="entry name" value="PTS_EIIB_TYPE_2"/>
    <property type="match status" value="1"/>
</dbReference>
<feature type="domain" description="PRD" evidence="8">
    <location>
        <begin position="304"/>
        <end position="411"/>
    </location>
</feature>
<feature type="domain" description="PRD" evidence="8">
    <location>
        <begin position="198"/>
        <end position="303"/>
    </location>
</feature>
<dbReference type="InterPro" id="IPR050661">
    <property type="entry name" value="BglG_antiterminators"/>
</dbReference>
<gene>
    <name evidence="9" type="ORF">E4100_06820</name>
</gene>
<protein>
    <submittedName>
        <fullName evidence="9">PRD domain-containing protein</fullName>
    </submittedName>
</protein>
<dbReference type="AlphaFoldDB" id="A0A4Z0D2K3"/>
<evidence type="ECO:0000259" key="7">
    <source>
        <dbReference type="PROSITE" id="PS51099"/>
    </source>
</evidence>
<dbReference type="InterPro" id="IPR002178">
    <property type="entry name" value="PTS_EIIA_type-2_dom"/>
</dbReference>
<dbReference type="OrthoDB" id="3175596at2"/>
<evidence type="ECO:0000259" key="6">
    <source>
        <dbReference type="PROSITE" id="PS51094"/>
    </source>
</evidence>
<dbReference type="Pfam" id="PF02302">
    <property type="entry name" value="PTS_IIB"/>
    <property type="match status" value="1"/>
</dbReference>
<evidence type="ECO:0000256" key="3">
    <source>
        <dbReference type="ARBA" id="ARBA00023015"/>
    </source>
</evidence>
<dbReference type="InterPro" id="IPR007737">
    <property type="entry name" value="Mga_HTH"/>
</dbReference>
<evidence type="ECO:0000256" key="5">
    <source>
        <dbReference type="ARBA" id="ARBA00023163"/>
    </source>
</evidence>
<keyword evidence="2" id="KW-0677">Repeat</keyword>
<comment type="caution">
    <text evidence="9">The sequence shown here is derived from an EMBL/GenBank/DDBJ whole genome shotgun (WGS) entry which is preliminary data.</text>
</comment>
<feature type="domain" description="PTS EIIA type-2" evidence="6">
    <location>
        <begin position="528"/>
        <end position="678"/>
    </location>
</feature>
<dbReference type="Pfam" id="PF00874">
    <property type="entry name" value="PRD"/>
    <property type="match status" value="2"/>
</dbReference>
<dbReference type="InterPro" id="IPR036390">
    <property type="entry name" value="WH_DNA-bd_sf"/>
</dbReference>
<evidence type="ECO:0000259" key="8">
    <source>
        <dbReference type="PROSITE" id="PS51372"/>
    </source>
</evidence>
<dbReference type="Proteomes" id="UP000298381">
    <property type="component" value="Unassembled WGS sequence"/>
</dbReference>
<evidence type="ECO:0000313" key="9">
    <source>
        <dbReference type="EMBL" id="TFZ39971.1"/>
    </source>
</evidence>
<evidence type="ECO:0000256" key="2">
    <source>
        <dbReference type="ARBA" id="ARBA00022737"/>
    </source>
</evidence>
<dbReference type="InterPro" id="IPR036634">
    <property type="entry name" value="PRD_sf"/>
</dbReference>
<dbReference type="SUPFAM" id="SSF63520">
    <property type="entry name" value="PTS-regulatory domain, PRD"/>
    <property type="match status" value="2"/>
</dbReference>
<dbReference type="GO" id="GO:0008982">
    <property type="term" value="F:protein-N(PI)-phosphohistidine-sugar phosphotransferase activity"/>
    <property type="evidence" value="ECO:0007669"/>
    <property type="project" value="InterPro"/>
</dbReference>
<dbReference type="Gene3D" id="1.10.10.10">
    <property type="entry name" value="Winged helix-like DNA-binding domain superfamily/Winged helix DNA-binding domain"/>
    <property type="match status" value="2"/>
</dbReference>
<dbReference type="SUPFAM" id="SSF55804">
    <property type="entry name" value="Phoshotransferase/anion transport protein"/>
    <property type="match status" value="1"/>
</dbReference>
<dbReference type="InterPro" id="IPR036388">
    <property type="entry name" value="WH-like_DNA-bd_sf"/>
</dbReference>
<dbReference type="PROSITE" id="PS51372">
    <property type="entry name" value="PRD_2"/>
    <property type="match status" value="2"/>
</dbReference>
<dbReference type="InterPro" id="IPR016152">
    <property type="entry name" value="PTrfase/Anion_transptr"/>
</dbReference>
<proteinExistence type="predicted"/>
<name>A0A4Z0D2K3_9FIRM</name>
<feature type="domain" description="PTS EIIB type-2" evidence="7">
    <location>
        <begin position="415"/>
        <end position="504"/>
    </location>
</feature>
<keyword evidence="10" id="KW-1185">Reference proteome</keyword>
<dbReference type="PROSITE" id="PS51094">
    <property type="entry name" value="PTS_EIIA_TYPE_2"/>
    <property type="match status" value="1"/>
</dbReference>